<accession>A0ABW0ML88</accession>
<protein>
    <submittedName>
        <fullName evidence="1">Uncharacterized protein</fullName>
    </submittedName>
</protein>
<dbReference type="EMBL" id="JBHSMR010000013">
    <property type="protein sequence ID" value="MFC5478969.1"/>
    <property type="molecule type" value="Genomic_DNA"/>
</dbReference>
<proteinExistence type="predicted"/>
<sequence length="53" mass="5511">MTTMTATPSTTATPGKAGFKAGFKAWLRKVGAELRRAFELSGAPYADGALPPL</sequence>
<comment type="caution">
    <text evidence="1">The sequence shown here is derived from an EMBL/GenBank/DDBJ whole genome shotgun (WGS) entry which is preliminary data.</text>
</comment>
<organism evidence="1 2">
    <name type="scientific">Massilia suwonensis</name>
    <dbReference type="NCBI Taxonomy" id="648895"/>
    <lineage>
        <taxon>Bacteria</taxon>
        <taxon>Pseudomonadati</taxon>
        <taxon>Pseudomonadota</taxon>
        <taxon>Betaproteobacteria</taxon>
        <taxon>Burkholderiales</taxon>
        <taxon>Oxalobacteraceae</taxon>
        <taxon>Telluria group</taxon>
        <taxon>Massilia</taxon>
    </lineage>
</organism>
<name>A0ABW0ML88_9BURK</name>
<reference evidence="2" key="1">
    <citation type="journal article" date="2019" name="Int. J. Syst. Evol. Microbiol.">
        <title>The Global Catalogue of Microorganisms (GCM) 10K type strain sequencing project: providing services to taxonomists for standard genome sequencing and annotation.</title>
        <authorList>
            <consortium name="The Broad Institute Genomics Platform"/>
            <consortium name="The Broad Institute Genome Sequencing Center for Infectious Disease"/>
            <person name="Wu L."/>
            <person name="Ma J."/>
        </authorList>
    </citation>
    <scope>NUCLEOTIDE SEQUENCE [LARGE SCALE GENOMIC DNA]</scope>
    <source>
        <strain evidence="2">CCUG 43111</strain>
    </source>
</reference>
<keyword evidence="2" id="KW-1185">Reference proteome</keyword>
<dbReference type="RefSeq" id="WP_379755613.1">
    <property type="nucleotide sequence ID" value="NZ_JBHSMR010000013.1"/>
</dbReference>
<gene>
    <name evidence="1" type="ORF">ACFPQ5_12245</name>
</gene>
<evidence type="ECO:0000313" key="2">
    <source>
        <dbReference type="Proteomes" id="UP001596101"/>
    </source>
</evidence>
<dbReference type="Proteomes" id="UP001596101">
    <property type="component" value="Unassembled WGS sequence"/>
</dbReference>
<evidence type="ECO:0000313" key="1">
    <source>
        <dbReference type="EMBL" id="MFC5478969.1"/>
    </source>
</evidence>